<dbReference type="EMBL" id="CAFBLP010000019">
    <property type="protein sequence ID" value="CAB4873734.1"/>
    <property type="molecule type" value="Genomic_DNA"/>
</dbReference>
<evidence type="ECO:0000256" key="1">
    <source>
        <dbReference type="SAM" id="MobiDB-lite"/>
    </source>
</evidence>
<feature type="region of interest" description="Disordered" evidence="1">
    <location>
        <begin position="103"/>
        <end position="136"/>
    </location>
</feature>
<proteinExistence type="predicted"/>
<dbReference type="AlphaFoldDB" id="A0A6J7DYY1"/>
<organism evidence="2">
    <name type="scientific">freshwater metagenome</name>
    <dbReference type="NCBI Taxonomy" id="449393"/>
    <lineage>
        <taxon>unclassified sequences</taxon>
        <taxon>metagenomes</taxon>
        <taxon>ecological metagenomes</taxon>
    </lineage>
</organism>
<evidence type="ECO:0000313" key="2">
    <source>
        <dbReference type="EMBL" id="CAB4873734.1"/>
    </source>
</evidence>
<accession>A0A6J7DYY1</accession>
<sequence length="136" mass="14385">MDADPTPLTNDERVAIRSRLERLDRSSGHGPWTQRTLRLVGSYPGVGARVLARHIGRGSATTTTRIVNTNMAKLEQIGLTGRAGLGHGLTRLGADYLGIADLNRPNVDGPNVDGPNVDGPNVDGPNLDGPNQGMVD</sequence>
<protein>
    <submittedName>
        <fullName evidence="2">Unannotated protein</fullName>
    </submittedName>
</protein>
<gene>
    <name evidence="2" type="ORF">UFOPK3376_00992</name>
</gene>
<name>A0A6J7DYY1_9ZZZZ</name>
<reference evidence="2" key="1">
    <citation type="submission" date="2020-05" db="EMBL/GenBank/DDBJ databases">
        <authorList>
            <person name="Chiriac C."/>
            <person name="Salcher M."/>
            <person name="Ghai R."/>
            <person name="Kavagutti S V."/>
        </authorList>
    </citation>
    <scope>NUCLEOTIDE SEQUENCE</scope>
</reference>